<feature type="transmembrane region" description="Helical" evidence="6">
    <location>
        <begin position="186"/>
        <end position="216"/>
    </location>
</feature>
<dbReference type="AlphaFoldDB" id="A0AAF0J6W9"/>
<evidence type="ECO:0000256" key="4">
    <source>
        <dbReference type="ARBA" id="ARBA00023136"/>
    </source>
</evidence>
<reference evidence="8" key="1">
    <citation type="submission" date="2023-03" db="EMBL/GenBank/DDBJ databases">
        <title>Mating type loci evolution in Malassezia.</title>
        <authorList>
            <person name="Coelho M.A."/>
        </authorList>
    </citation>
    <scope>NUCLEOTIDE SEQUENCE</scope>
    <source>
        <strain evidence="8">CBS 11721</strain>
    </source>
</reference>
<keyword evidence="4 5" id="KW-0472">Membrane</keyword>
<dbReference type="InterPro" id="IPR050846">
    <property type="entry name" value="TLCD"/>
</dbReference>
<proteinExistence type="predicted"/>
<feature type="transmembrane region" description="Helical" evidence="6">
    <location>
        <begin position="102"/>
        <end position="119"/>
    </location>
</feature>
<evidence type="ECO:0000256" key="5">
    <source>
        <dbReference type="PROSITE-ProRule" id="PRU00205"/>
    </source>
</evidence>
<comment type="subcellular location">
    <subcellularLocation>
        <location evidence="1">Membrane</location>
        <topology evidence="1">Multi-pass membrane protein</topology>
    </subcellularLocation>
</comment>
<keyword evidence="9" id="KW-1185">Reference proteome</keyword>
<feature type="transmembrane region" description="Helical" evidence="6">
    <location>
        <begin position="222"/>
        <end position="245"/>
    </location>
</feature>
<feature type="transmembrane region" description="Helical" evidence="6">
    <location>
        <begin position="34"/>
        <end position="56"/>
    </location>
</feature>
<dbReference type="PANTHER" id="PTHR13439:SF0">
    <property type="entry name" value="TOPOISOMERASE I DAMAGE AFFECTED PROTEIN 4"/>
    <property type="match status" value="1"/>
</dbReference>
<feature type="transmembrane region" description="Helical" evidence="6">
    <location>
        <begin position="153"/>
        <end position="174"/>
    </location>
</feature>
<evidence type="ECO:0000313" key="9">
    <source>
        <dbReference type="Proteomes" id="UP001219933"/>
    </source>
</evidence>
<dbReference type="Pfam" id="PF03798">
    <property type="entry name" value="TRAM_LAG1_CLN8"/>
    <property type="match status" value="1"/>
</dbReference>
<name>A0AAF0J6W9_9BASI</name>
<dbReference type="PROSITE" id="PS50922">
    <property type="entry name" value="TLC"/>
    <property type="match status" value="1"/>
</dbReference>
<organism evidence="8 9">
    <name type="scientific">Malassezia cuniculi</name>
    <dbReference type="NCBI Taxonomy" id="948313"/>
    <lineage>
        <taxon>Eukaryota</taxon>
        <taxon>Fungi</taxon>
        <taxon>Dikarya</taxon>
        <taxon>Basidiomycota</taxon>
        <taxon>Ustilaginomycotina</taxon>
        <taxon>Malasseziomycetes</taxon>
        <taxon>Malasseziales</taxon>
        <taxon>Malasseziaceae</taxon>
        <taxon>Malassezia</taxon>
    </lineage>
</organism>
<sequence>MLRASAALVDWLQPYADAAGLHYMPAHVPTILRSAIFWFSLQFISSGLSPLIWPTTIKNLNARGRTQWDIHVVSLLHSSIIGPLALYYWVYGVDGVDRVTGYDYNVAQVYAVSFGYFLWDIYVSVRYEGPAFVLHGLLAAIGMVFVYRPMLMIAGLSFLTWEASTPFLNIHWFLDKLGLTGSLAQLINAVFLLGSYMAVRLVLGIYQTYVIISAVWDPSNKFPLFQCLFYSFGSVALDVLNYIWFTKMVRAVAKRFRPKKE</sequence>
<gene>
    <name evidence="8" type="ORF">MCUN1_002496</name>
</gene>
<evidence type="ECO:0000256" key="2">
    <source>
        <dbReference type="ARBA" id="ARBA00022692"/>
    </source>
</evidence>
<dbReference type="GO" id="GO:0055088">
    <property type="term" value="P:lipid homeostasis"/>
    <property type="evidence" value="ECO:0007669"/>
    <property type="project" value="TreeGrafter"/>
</dbReference>
<feature type="domain" description="TLC" evidence="7">
    <location>
        <begin position="63"/>
        <end position="257"/>
    </location>
</feature>
<dbReference type="GO" id="GO:0005783">
    <property type="term" value="C:endoplasmic reticulum"/>
    <property type="evidence" value="ECO:0007669"/>
    <property type="project" value="TreeGrafter"/>
</dbReference>
<feature type="transmembrane region" description="Helical" evidence="6">
    <location>
        <begin position="131"/>
        <end position="147"/>
    </location>
</feature>
<keyword evidence="3 6" id="KW-1133">Transmembrane helix</keyword>
<evidence type="ECO:0000256" key="3">
    <source>
        <dbReference type="ARBA" id="ARBA00022989"/>
    </source>
</evidence>
<evidence type="ECO:0000313" key="8">
    <source>
        <dbReference type="EMBL" id="WFD35638.1"/>
    </source>
</evidence>
<dbReference type="EMBL" id="CP119879">
    <property type="protein sequence ID" value="WFD35638.1"/>
    <property type="molecule type" value="Genomic_DNA"/>
</dbReference>
<keyword evidence="2 5" id="KW-0812">Transmembrane</keyword>
<dbReference type="GO" id="GO:0016020">
    <property type="term" value="C:membrane"/>
    <property type="evidence" value="ECO:0007669"/>
    <property type="project" value="UniProtKB-SubCell"/>
</dbReference>
<evidence type="ECO:0000256" key="6">
    <source>
        <dbReference type="SAM" id="Phobius"/>
    </source>
</evidence>
<dbReference type="SMART" id="SM00724">
    <property type="entry name" value="TLC"/>
    <property type="match status" value="1"/>
</dbReference>
<accession>A0AAF0J6W9</accession>
<protein>
    <recommendedName>
        <fullName evidence="7">TLC domain-containing protein</fullName>
    </recommendedName>
</protein>
<dbReference type="Proteomes" id="UP001219933">
    <property type="component" value="Chromosome 3"/>
</dbReference>
<feature type="transmembrane region" description="Helical" evidence="6">
    <location>
        <begin position="68"/>
        <end position="90"/>
    </location>
</feature>
<dbReference type="PANTHER" id="PTHR13439">
    <property type="entry name" value="CT120 PROTEIN"/>
    <property type="match status" value="1"/>
</dbReference>
<evidence type="ECO:0000259" key="7">
    <source>
        <dbReference type="PROSITE" id="PS50922"/>
    </source>
</evidence>
<evidence type="ECO:0000256" key="1">
    <source>
        <dbReference type="ARBA" id="ARBA00004141"/>
    </source>
</evidence>
<dbReference type="InterPro" id="IPR006634">
    <property type="entry name" value="TLC-dom"/>
</dbReference>